<dbReference type="InterPro" id="IPR029006">
    <property type="entry name" value="ADF-H/Gelsolin-like_dom_sf"/>
</dbReference>
<name>A0AA85JH72_TRIRE</name>
<evidence type="ECO:0000313" key="4">
    <source>
        <dbReference type="Proteomes" id="UP000050795"/>
    </source>
</evidence>
<sequence>MSSGIKPTAECERLYKSLKMDNLYRYIIFTISNSEQIIASKAAPRSATYKEFKDELTSRKDTGCYAVIDYECEGIKGSNLIFVSWVCDSLPVKQKMLYASSREALKKRFEGLKGDVHAVDLEGVAESVMISKAKAKSVGY</sequence>
<dbReference type="PANTHER" id="PTHR11913">
    <property type="entry name" value="COFILIN-RELATED"/>
    <property type="match status" value="1"/>
</dbReference>
<reference evidence="5" key="2">
    <citation type="submission" date="2023-11" db="UniProtKB">
        <authorList>
            <consortium name="WormBaseParasite"/>
        </authorList>
    </citation>
    <scope>IDENTIFICATION</scope>
</reference>
<comment type="similarity">
    <text evidence="1">Belongs to the actin-binding proteins ADF family.</text>
</comment>
<dbReference type="PRINTS" id="PR00006">
    <property type="entry name" value="COFILIN"/>
</dbReference>
<evidence type="ECO:0000256" key="1">
    <source>
        <dbReference type="ARBA" id="ARBA00006844"/>
    </source>
</evidence>
<dbReference type="Gene3D" id="3.40.20.10">
    <property type="entry name" value="Severin"/>
    <property type="match status" value="1"/>
</dbReference>
<dbReference type="AlphaFoldDB" id="A0AA85JH72"/>
<dbReference type="CDD" id="cd11286">
    <property type="entry name" value="ADF_cofilin_like"/>
    <property type="match status" value="1"/>
</dbReference>
<dbReference type="GO" id="GO:0003779">
    <property type="term" value="F:actin binding"/>
    <property type="evidence" value="ECO:0007669"/>
    <property type="project" value="UniProtKB-KW"/>
</dbReference>
<accession>A0AA85JH72</accession>
<dbReference type="WBParaSite" id="TREG1_22660.1">
    <property type="protein sequence ID" value="TREG1_22660.1"/>
    <property type="gene ID" value="TREG1_22660"/>
</dbReference>
<keyword evidence="4" id="KW-1185">Reference proteome</keyword>
<dbReference type="InterPro" id="IPR017904">
    <property type="entry name" value="ADF/Cofilin"/>
</dbReference>
<feature type="domain" description="ADF-H" evidence="3">
    <location>
        <begin position="2"/>
        <end position="134"/>
    </location>
</feature>
<protein>
    <submittedName>
        <fullName evidence="5">ADF-H domain-containing protein</fullName>
    </submittedName>
</protein>
<dbReference type="Pfam" id="PF00241">
    <property type="entry name" value="Cofilin_ADF"/>
    <property type="match status" value="1"/>
</dbReference>
<keyword evidence="2" id="KW-0009">Actin-binding</keyword>
<evidence type="ECO:0000313" key="5">
    <source>
        <dbReference type="WBParaSite" id="TREG1_22660.1"/>
    </source>
</evidence>
<dbReference type="GO" id="GO:0030042">
    <property type="term" value="P:actin filament depolymerization"/>
    <property type="evidence" value="ECO:0007669"/>
    <property type="project" value="InterPro"/>
</dbReference>
<dbReference type="InterPro" id="IPR002108">
    <property type="entry name" value="ADF-H"/>
</dbReference>
<dbReference type="PROSITE" id="PS51263">
    <property type="entry name" value="ADF_H"/>
    <property type="match status" value="1"/>
</dbReference>
<dbReference type="Proteomes" id="UP000050795">
    <property type="component" value="Unassembled WGS sequence"/>
</dbReference>
<reference evidence="4" key="1">
    <citation type="submission" date="2022-06" db="EMBL/GenBank/DDBJ databases">
        <authorList>
            <person name="Berger JAMES D."/>
            <person name="Berger JAMES D."/>
        </authorList>
    </citation>
    <scope>NUCLEOTIDE SEQUENCE [LARGE SCALE GENOMIC DNA]</scope>
</reference>
<evidence type="ECO:0000256" key="2">
    <source>
        <dbReference type="ARBA" id="ARBA00023203"/>
    </source>
</evidence>
<evidence type="ECO:0000259" key="3">
    <source>
        <dbReference type="PROSITE" id="PS51263"/>
    </source>
</evidence>
<dbReference type="SUPFAM" id="SSF55753">
    <property type="entry name" value="Actin depolymerizing proteins"/>
    <property type="match status" value="1"/>
</dbReference>
<organism evidence="4 5">
    <name type="scientific">Trichobilharzia regenti</name>
    <name type="common">Nasal bird schistosome</name>
    <dbReference type="NCBI Taxonomy" id="157069"/>
    <lineage>
        <taxon>Eukaryota</taxon>
        <taxon>Metazoa</taxon>
        <taxon>Spiralia</taxon>
        <taxon>Lophotrochozoa</taxon>
        <taxon>Platyhelminthes</taxon>
        <taxon>Trematoda</taxon>
        <taxon>Digenea</taxon>
        <taxon>Strigeidida</taxon>
        <taxon>Schistosomatoidea</taxon>
        <taxon>Schistosomatidae</taxon>
        <taxon>Trichobilharzia</taxon>
    </lineage>
</organism>
<proteinExistence type="inferred from homology"/>
<dbReference type="GO" id="GO:0015629">
    <property type="term" value="C:actin cytoskeleton"/>
    <property type="evidence" value="ECO:0007669"/>
    <property type="project" value="InterPro"/>
</dbReference>
<dbReference type="SMART" id="SM00102">
    <property type="entry name" value="ADF"/>
    <property type="match status" value="1"/>
</dbReference>